<comment type="caution">
    <text evidence="2">The sequence shown here is derived from an EMBL/GenBank/DDBJ whole genome shotgun (WGS) entry which is preliminary data.</text>
</comment>
<organism evidence="2 3">
    <name type="scientific">Mycena belliarum</name>
    <dbReference type="NCBI Taxonomy" id="1033014"/>
    <lineage>
        <taxon>Eukaryota</taxon>
        <taxon>Fungi</taxon>
        <taxon>Dikarya</taxon>
        <taxon>Basidiomycota</taxon>
        <taxon>Agaricomycotina</taxon>
        <taxon>Agaricomycetes</taxon>
        <taxon>Agaricomycetidae</taxon>
        <taxon>Agaricales</taxon>
        <taxon>Marasmiineae</taxon>
        <taxon>Mycenaceae</taxon>
        <taxon>Mycena</taxon>
    </lineage>
</organism>
<name>A0AAD6XTK9_9AGAR</name>
<evidence type="ECO:0000256" key="1">
    <source>
        <dbReference type="SAM" id="MobiDB-lite"/>
    </source>
</evidence>
<evidence type="ECO:0000313" key="3">
    <source>
        <dbReference type="Proteomes" id="UP001222325"/>
    </source>
</evidence>
<sequence length="246" mass="27403">MASREDITATTTTTADEDSDMTTTPLTMDNSLVGKLNEGRYYINKAGEEFQKCVARLEADQIEYIRQTHIRLTDQMREVKSTLDFPRCINPKNIHKAHRFADEARHFQKHIGILADRSRRAALLAETVSAHLSCGSFSDSMTSVGTRRIGVYDMRRIHVYTRRRPGTITGHVVGQRPVVTRAQAGDSGRAAGASRQDLTEFAAQARFTIQAQRQAKAQLEGERHQGPIAPVAPSSFLVDPLRSLDP</sequence>
<reference evidence="2" key="1">
    <citation type="submission" date="2023-03" db="EMBL/GenBank/DDBJ databases">
        <title>Massive genome expansion in bonnet fungi (Mycena s.s.) driven by repeated elements and novel gene families across ecological guilds.</title>
        <authorList>
            <consortium name="Lawrence Berkeley National Laboratory"/>
            <person name="Harder C.B."/>
            <person name="Miyauchi S."/>
            <person name="Viragh M."/>
            <person name="Kuo A."/>
            <person name="Thoen E."/>
            <person name="Andreopoulos B."/>
            <person name="Lu D."/>
            <person name="Skrede I."/>
            <person name="Drula E."/>
            <person name="Henrissat B."/>
            <person name="Morin E."/>
            <person name="Kohler A."/>
            <person name="Barry K."/>
            <person name="LaButti K."/>
            <person name="Morin E."/>
            <person name="Salamov A."/>
            <person name="Lipzen A."/>
            <person name="Mereny Z."/>
            <person name="Hegedus B."/>
            <person name="Baldrian P."/>
            <person name="Stursova M."/>
            <person name="Weitz H."/>
            <person name="Taylor A."/>
            <person name="Grigoriev I.V."/>
            <person name="Nagy L.G."/>
            <person name="Martin F."/>
            <person name="Kauserud H."/>
        </authorList>
    </citation>
    <scope>NUCLEOTIDE SEQUENCE</scope>
    <source>
        <strain evidence="2">CBHHK173m</strain>
    </source>
</reference>
<keyword evidence="3" id="KW-1185">Reference proteome</keyword>
<feature type="region of interest" description="Disordered" evidence="1">
    <location>
        <begin position="1"/>
        <end position="29"/>
    </location>
</feature>
<feature type="region of interest" description="Disordered" evidence="1">
    <location>
        <begin position="213"/>
        <end position="234"/>
    </location>
</feature>
<accession>A0AAD6XTK9</accession>
<protein>
    <submittedName>
        <fullName evidence="2">Uncharacterized protein</fullName>
    </submittedName>
</protein>
<dbReference type="Proteomes" id="UP001222325">
    <property type="component" value="Unassembled WGS sequence"/>
</dbReference>
<dbReference type="EMBL" id="JARJCN010000019">
    <property type="protein sequence ID" value="KAJ7092008.1"/>
    <property type="molecule type" value="Genomic_DNA"/>
</dbReference>
<gene>
    <name evidence="2" type="ORF">B0H15DRAFT_948201</name>
</gene>
<proteinExistence type="predicted"/>
<dbReference type="AlphaFoldDB" id="A0AAD6XTK9"/>
<evidence type="ECO:0000313" key="2">
    <source>
        <dbReference type="EMBL" id="KAJ7092008.1"/>
    </source>
</evidence>